<dbReference type="EMBL" id="CAJNIZ010025780">
    <property type="protein sequence ID" value="CAE7486940.1"/>
    <property type="molecule type" value="Genomic_DNA"/>
</dbReference>
<proteinExistence type="predicted"/>
<protein>
    <submittedName>
        <fullName evidence="2">Uncharacterized protein</fullName>
    </submittedName>
</protein>
<keyword evidence="1" id="KW-0472">Membrane</keyword>
<feature type="transmembrane region" description="Helical" evidence="1">
    <location>
        <begin position="23"/>
        <end position="43"/>
    </location>
</feature>
<reference evidence="2" key="1">
    <citation type="submission" date="2021-02" db="EMBL/GenBank/DDBJ databases">
        <authorList>
            <person name="Dougan E. K."/>
            <person name="Rhodes N."/>
            <person name="Thang M."/>
            <person name="Chan C."/>
        </authorList>
    </citation>
    <scope>NUCLEOTIDE SEQUENCE</scope>
</reference>
<dbReference type="AlphaFoldDB" id="A0A812SJR5"/>
<keyword evidence="1" id="KW-1133">Transmembrane helix</keyword>
<keyword evidence="3" id="KW-1185">Reference proteome</keyword>
<evidence type="ECO:0000313" key="3">
    <source>
        <dbReference type="Proteomes" id="UP000649617"/>
    </source>
</evidence>
<organism evidence="2 3">
    <name type="scientific">Symbiodinium pilosum</name>
    <name type="common">Dinoflagellate</name>
    <dbReference type="NCBI Taxonomy" id="2952"/>
    <lineage>
        <taxon>Eukaryota</taxon>
        <taxon>Sar</taxon>
        <taxon>Alveolata</taxon>
        <taxon>Dinophyceae</taxon>
        <taxon>Suessiales</taxon>
        <taxon>Symbiodiniaceae</taxon>
        <taxon>Symbiodinium</taxon>
    </lineage>
</organism>
<name>A0A812SJR5_SYMPI</name>
<dbReference type="Proteomes" id="UP000649617">
    <property type="component" value="Unassembled WGS sequence"/>
</dbReference>
<gene>
    <name evidence="2" type="ORF">SPIL2461_LOCUS12502</name>
</gene>
<comment type="caution">
    <text evidence="2">The sequence shown here is derived from an EMBL/GenBank/DDBJ whole genome shotgun (WGS) entry which is preliminary data.</text>
</comment>
<keyword evidence="1" id="KW-0812">Transmembrane</keyword>
<sequence length="110" mass="12881">MLMFTTLVLYKLDFYVEKQRMRIYKAVVVCAPLVSCAAVQSWAHDGGTWHLTEGIIQWMLVCATCLLHVGWKILFIWEARPSKEDLDLPMSFRSVRYLDIFGSLRRRPSR</sequence>
<evidence type="ECO:0000256" key="1">
    <source>
        <dbReference type="SAM" id="Phobius"/>
    </source>
</evidence>
<accession>A0A812SJR5</accession>
<feature type="transmembrane region" description="Helical" evidence="1">
    <location>
        <begin position="55"/>
        <end position="77"/>
    </location>
</feature>
<evidence type="ECO:0000313" key="2">
    <source>
        <dbReference type="EMBL" id="CAE7486940.1"/>
    </source>
</evidence>